<evidence type="ECO:0000256" key="1">
    <source>
        <dbReference type="ARBA" id="ARBA00008668"/>
    </source>
</evidence>
<accession>K1SCA3</accession>
<evidence type="ECO:0000313" key="3">
    <source>
        <dbReference type="EMBL" id="EKC55063.1"/>
    </source>
</evidence>
<keyword evidence="2" id="KW-0378">Hydrolase</keyword>
<protein>
    <recommendedName>
        <fullName evidence="4">SGNH/GDSL hydrolase family protein</fullName>
    </recommendedName>
</protein>
<proteinExistence type="inferred from homology"/>
<comment type="similarity">
    <text evidence="1">Belongs to the 'GDSL' lipolytic enzyme family.</text>
</comment>
<dbReference type="Gene3D" id="3.40.50.1110">
    <property type="entry name" value="SGNH hydrolase"/>
    <property type="match status" value="1"/>
</dbReference>
<reference evidence="3" key="1">
    <citation type="journal article" date="2013" name="Environ. Microbiol.">
        <title>Microbiota from the distal guts of lean and obese adolescents exhibit partial functional redundancy besides clear differences in community structure.</title>
        <authorList>
            <person name="Ferrer M."/>
            <person name="Ruiz A."/>
            <person name="Lanza F."/>
            <person name="Haange S.B."/>
            <person name="Oberbach A."/>
            <person name="Till H."/>
            <person name="Bargiela R."/>
            <person name="Campoy C."/>
            <person name="Segura M.T."/>
            <person name="Richter M."/>
            <person name="von Bergen M."/>
            <person name="Seifert J."/>
            <person name="Suarez A."/>
        </authorList>
    </citation>
    <scope>NUCLEOTIDE SEQUENCE</scope>
</reference>
<gene>
    <name evidence="3" type="ORF">OBE_11751</name>
</gene>
<dbReference type="PANTHER" id="PTHR43695:SF1">
    <property type="entry name" value="RHAMNOGALACTURONAN ACETYLESTERASE"/>
    <property type="match status" value="1"/>
</dbReference>
<evidence type="ECO:0000256" key="2">
    <source>
        <dbReference type="ARBA" id="ARBA00022801"/>
    </source>
</evidence>
<organism evidence="3">
    <name type="scientific">human gut metagenome</name>
    <dbReference type="NCBI Taxonomy" id="408170"/>
    <lineage>
        <taxon>unclassified sequences</taxon>
        <taxon>metagenomes</taxon>
        <taxon>organismal metagenomes</taxon>
    </lineage>
</organism>
<dbReference type="InterPro" id="IPR036514">
    <property type="entry name" value="SGNH_hydro_sf"/>
</dbReference>
<sequence length="210" mass="22526">VMDKFISSDLNVTNLAESGNYATGLQASTFPGVLANAKAGDYMIMECGYNDANYSSEAKMATALEEIADDCEKAGITLILSTPNFGAARGDTNKADVKFGPKILEVAKEKGVLGVNLSGLGYADYTASGSNKEYWSKNFNVYFSGAQQDDLHLSYFGAMKNASLVAQAIYDAQNDTENAELAETLKGLKINTQAYQMKDSEGQTVTLQVK</sequence>
<dbReference type="GO" id="GO:0016787">
    <property type="term" value="F:hydrolase activity"/>
    <property type="evidence" value="ECO:0007669"/>
    <property type="project" value="UniProtKB-KW"/>
</dbReference>
<dbReference type="SUPFAM" id="SSF52266">
    <property type="entry name" value="SGNH hydrolase"/>
    <property type="match status" value="1"/>
</dbReference>
<dbReference type="InterPro" id="IPR037459">
    <property type="entry name" value="RhgT-like"/>
</dbReference>
<comment type="caution">
    <text evidence="3">The sequence shown here is derived from an EMBL/GenBank/DDBJ whole genome shotgun (WGS) entry which is preliminary data.</text>
</comment>
<feature type="non-terminal residue" evidence="3">
    <location>
        <position position="1"/>
    </location>
</feature>
<dbReference type="PANTHER" id="PTHR43695">
    <property type="entry name" value="PUTATIVE (AFU_ORTHOLOGUE AFUA_2G17250)-RELATED"/>
    <property type="match status" value="1"/>
</dbReference>
<dbReference type="EMBL" id="AJWZ01008101">
    <property type="protein sequence ID" value="EKC55063.1"/>
    <property type="molecule type" value="Genomic_DNA"/>
</dbReference>
<name>K1SCA3_9ZZZZ</name>
<evidence type="ECO:0008006" key="4">
    <source>
        <dbReference type="Google" id="ProtNLM"/>
    </source>
</evidence>
<dbReference type="AlphaFoldDB" id="K1SCA3"/>